<protein>
    <submittedName>
        <fullName evidence="5">Uncharacterized protein</fullName>
    </submittedName>
</protein>
<dbReference type="OMA" id="DNRIISW"/>
<dbReference type="Proteomes" id="UP000270924">
    <property type="component" value="Unassembled WGS sequence"/>
</dbReference>
<keyword evidence="3" id="KW-0206">Cytoskeleton</keyword>
<evidence type="ECO:0000256" key="3">
    <source>
        <dbReference type="ARBA" id="ARBA00023212"/>
    </source>
</evidence>
<sequence length="840" mass="95257">MKDLYTIHAKLYTWNKSLTDDFMPQVHWQVHLHDTSCPLDVNMTMSQRNDMMTDADLMDAIQALGEQEQNDEVKELLKMMSDNRIISWEEAEQIMGCSTYKGPIKSSLPPQTRPMEPDNDTDVDWSIQQLQMDDPKLKQRTPIPQLKRLLSAIKNNTHLEKIALANMGLYDNDCEAEQLYALQPIFDVVASNTTLKSINLETNYLSGDFFARLFKAALVNQTLEEVKAVNQGVTFATAAEKEIIDAVFQNRGLTKVSINLRLPEGRHKIENALIRNQEIRRVLRRQAAAAAEVEAQKRTEEVNKPVVIKPEMQSGKLQPMKPAILGSAFQVPFAKKQPPRIVGNSGNDSIDATGNLGKAPLTEKNNKLLAKTTEPVESFSRVDPVKITTSKKTGIKRASTKTKMIDTNVNETFGKTKSKKTVPKKISLEQAIPEIELSTEEVLRKTCLPRKSSSAVRESSAPFGTNETDATISADSTLSRWQNNPCDNLMKSNNAIVPGEEADFTVPVRNSNQHFDKKPAGLVNSIRNSSLVPPVFLVAEQKIGPVKRNFSIPSKRNSTEQEKITAKLDELKKSSLRSTPFNPPMPDIMIEWRKQRKVTVSPSEIGQRPLYDSRTNLNEYQPSAEPAFFTNESVICCKHGRKCKEYYTRKFDKKKISSLWPISELLDWVGQAPNLKTSNRESLLQQKPLHKNNASQMFPKNASKLKVLYSFYLGQRSRSASIPLTEIPQNFGLYHEKSENRELQLPEDVSNLDNLKHYASLNIVFVNNDLEYRHLPIQECFVDGKRRLFVECGNKNILPFKKLEHLVRHYANTFAYTDSQGRRSRFPDNPAEEPTHKHII</sequence>
<dbReference type="InParanoid" id="A0A3P7ESD5"/>
<dbReference type="GO" id="GO:0005523">
    <property type="term" value="F:tropomyosin binding"/>
    <property type="evidence" value="ECO:0007669"/>
    <property type="project" value="InterPro"/>
</dbReference>
<dbReference type="GO" id="GO:0005856">
    <property type="term" value="C:cytoskeleton"/>
    <property type="evidence" value="ECO:0007669"/>
    <property type="project" value="UniProtKB-SubCell"/>
</dbReference>
<dbReference type="PANTHER" id="PTHR10901:SF16">
    <property type="entry name" value="TROPOMODULIN"/>
    <property type="match status" value="1"/>
</dbReference>
<comment type="subcellular location">
    <subcellularLocation>
        <location evidence="1">Cytoplasm</location>
        <location evidence="1">Cytoskeleton</location>
    </subcellularLocation>
</comment>
<gene>
    <name evidence="5" type="ORF">WBA_LOCUS10564</name>
</gene>
<organism evidence="5 6">
    <name type="scientific">Wuchereria bancrofti</name>
    <dbReference type="NCBI Taxonomy" id="6293"/>
    <lineage>
        <taxon>Eukaryota</taxon>
        <taxon>Metazoa</taxon>
        <taxon>Ecdysozoa</taxon>
        <taxon>Nematoda</taxon>
        <taxon>Chromadorea</taxon>
        <taxon>Rhabditida</taxon>
        <taxon>Spirurina</taxon>
        <taxon>Spiruromorpha</taxon>
        <taxon>Filarioidea</taxon>
        <taxon>Onchocercidae</taxon>
        <taxon>Wuchereria</taxon>
    </lineage>
</organism>
<accession>A0A3P7ESD5</accession>
<dbReference type="GO" id="GO:0030016">
    <property type="term" value="C:myofibril"/>
    <property type="evidence" value="ECO:0007669"/>
    <property type="project" value="TreeGrafter"/>
</dbReference>
<keyword evidence="2" id="KW-0963">Cytoplasm</keyword>
<dbReference type="PANTHER" id="PTHR10901">
    <property type="entry name" value="TROPOMODULIN"/>
    <property type="match status" value="1"/>
</dbReference>
<keyword evidence="6" id="KW-1185">Reference proteome</keyword>
<dbReference type="AlphaFoldDB" id="A0A3P7ESD5"/>
<proteinExistence type="predicted"/>
<evidence type="ECO:0000313" key="6">
    <source>
        <dbReference type="Proteomes" id="UP000270924"/>
    </source>
</evidence>
<dbReference type="Gene3D" id="3.80.10.10">
    <property type="entry name" value="Ribonuclease Inhibitor"/>
    <property type="match status" value="1"/>
</dbReference>
<dbReference type="GO" id="GO:0007015">
    <property type="term" value="P:actin filament organization"/>
    <property type="evidence" value="ECO:0007669"/>
    <property type="project" value="TreeGrafter"/>
</dbReference>
<dbReference type="InterPro" id="IPR032675">
    <property type="entry name" value="LRR_dom_sf"/>
</dbReference>
<dbReference type="EMBL" id="UYWW01012187">
    <property type="protein sequence ID" value="VDM19444.1"/>
    <property type="molecule type" value="Genomic_DNA"/>
</dbReference>
<name>A0A3P7ESD5_WUCBA</name>
<dbReference type="OrthoDB" id="2163268at2759"/>
<evidence type="ECO:0000313" key="5">
    <source>
        <dbReference type="EMBL" id="VDM19444.1"/>
    </source>
</evidence>
<dbReference type="InterPro" id="IPR004934">
    <property type="entry name" value="TMOD"/>
</dbReference>
<dbReference type="SUPFAM" id="SSF52047">
    <property type="entry name" value="RNI-like"/>
    <property type="match status" value="1"/>
</dbReference>
<dbReference type="GO" id="GO:0051694">
    <property type="term" value="P:pointed-end actin filament capping"/>
    <property type="evidence" value="ECO:0007669"/>
    <property type="project" value="InterPro"/>
</dbReference>
<dbReference type="GO" id="GO:0030239">
    <property type="term" value="P:myofibril assembly"/>
    <property type="evidence" value="ECO:0007669"/>
    <property type="project" value="TreeGrafter"/>
</dbReference>
<evidence type="ECO:0000256" key="4">
    <source>
        <dbReference type="SAM" id="MobiDB-lite"/>
    </source>
</evidence>
<evidence type="ECO:0000256" key="1">
    <source>
        <dbReference type="ARBA" id="ARBA00004245"/>
    </source>
</evidence>
<feature type="region of interest" description="Disordered" evidence="4">
    <location>
        <begin position="820"/>
        <end position="840"/>
    </location>
</feature>
<reference evidence="5 6" key="1">
    <citation type="submission" date="2018-11" db="EMBL/GenBank/DDBJ databases">
        <authorList>
            <consortium name="Pathogen Informatics"/>
        </authorList>
    </citation>
    <scope>NUCLEOTIDE SEQUENCE [LARGE SCALE GENOMIC DNA]</scope>
</reference>
<evidence type="ECO:0000256" key="2">
    <source>
        <dbReference type="ARBA" id="ARBA00022490"/>
    </source>
</evidence>